<dbReference type="InterPro" id="IPR051045">
    <property type="entry name" value="TonB-dependent_transducer"/>
</dbReference>
<accession>A0ABX2E2H0</accession>
<sequence length="242" mass="27327">MELKKNPKADVGRNSSLYFAVGLNVMLILTYVGLEHKTYNTDTIKADVLMLDDQFDEDIPITTINIPPPPPPAQKPVITELITIVEDVAEVEETVVKSTEIGQDDIIEEREVNVEEVEVVEVEEDIEVPFSVIEKVPTFPGCKGTNAELRACFEEKMQAHLLKNFKYPQAAADLNIHGRVFVFFLIDKNGKITKIKSRGPNHLLEKEAERIMSLLPTMEPGRQRDRNVSVPYSIPINFVLQE</sequence>
<dbReference type="RefSeq" id="WP_173300331.1">
    <property type="nucleotide sequence ID" value="NZ_JABRWQ010000002.1"/>
</dbReference>
<gene>
    <name evidence="3" type="ORF">HNV10_05545</name>
</gene>
<proteinExistence type="predicted"/>
<dbReference type="EMBL" id="JABRWQ010000002">
    <property type="protein sequence ID" value="NRD22693.1"/>
    <property type="molecule type" value="Genomic_DNA"/>
</dbReference>
<dbReference type="Proteomes" id="UP000805085">
    <property type="component" value="Unassembled WGS sequence"/>
</dbReference>
<dbReference type="PANTHER" id="PTHR33446">
    <property type="entry name" value="PROTEIN TONB-RELATED"/>
    <property type="match status" value="1"/>
</dbReference>
<organism evidence="3 4">
    <name type="scientific">Winogradskyella litoriviva</name>
    <dbReference type="NCBI Taxonomy" id="1220182"/>
    <lineage>
        <taxon>Bacteria</taxon>
        <taxon>Pseudomonadati</taxon>
        <taxon>Bacteroidota</taxon>
        <taxon>Flavobacteriia</taxon>
        <taxon>Flavobacteriales</taxon>
        <taxon>Flavobacteriaceae</taxon>
        <taxon>Winogradskyella</taxon>
    </lineage>
</organism>
<comment type="caution">
    <text evidence="3">The sequence shown here is derived from an EMBL/GenBank/DDBJ whole genome shotgun (WGS) entry which is preliminary data.</text>
</comment>
<name>A0ABX2E2H0_9FLAO</name>
<dbReference type="Gene3D" id="3.30.1150.10">
    <property type="match status" value="1"/>
</dbReference>
<keyword evidence="4" id="KW-1185">Reference proteome</keyword>
<evidence type="ECO:0000259" key="2">
    <source>
        <dbReference type="PROSITE" id="PS52015"/>
    </source>
</evidence>
<dbReference type="Pfam" id="PF03544">
    <property type="entry name" value="TonB_C"/>
    <property type="match status" value="1"/>
</dbReference>
<dbReference type="SUPFAM" id="SSF74653">
    <property type="entry name" value="TolA/TonB C-terminal domain"/>
    <property type="match status" value="1"/>
</dbReference>
<dbReference type="PROSITE" id="PS52015">
    <property type="entry name" value="TONB_CTD"/>
    <property type="match status" value="1"/>
</dbReference>
<evidence type="ECO:0000256" key="1">
    <source>
        <dbReference type="SAM" id="Phobius"/>
    </source>
</evidence>
<evidence type="ECO:0000313" key="3">
    <source>
        <dbReference type="EMBL" id="NRD22693.1"/>
    </source>
</evidence>
<feature type="domain" description="TonB C-terminal" evidence="2">
    <location>
        <begin position="152"/>
        <end position="242"/>
    </location>
</feature>
<keyword evidence="1" id="KW-1133">Transmembrane helix</keyword>
<keyword evidence="1" id="KW-0812">Transmembrane</keyword>
<keyword evidence="1" id="KW-0472">Membrane</keyword>
<feature type="transmembrane region" description="Helical" evidence="1">
    <location>
        <begin position="16"/>
        <end position="34"/>
    </location>
</feature>
<dbReference type="InterPro" id="IPR037682">
    <property type="entry name" value="TonB_C"/>
</dbReference>
<reference evidence="3 4" key="1">
    <citation type="journal article" date="2015" name="Int. J. Syst. Evol. Microbiol.">
        <title>Winogradskyella litoriviva sp. nov., isolated from coastal seawater.</title>
        <authorList>
            <person name="Nedashkovskaya O.I."/>
            <person name="Kukhlevskiy A.D."/>
            <person name="Zhukova N.V."/>
            <person name="Kim S.J."/>
            <person name="Rhee S.K."/>
            <person name="Mikhailov V.V."/>
        </authorList>
    </citation>
    <scope>NUCLEOTIDE SEQUENCE [LARGE SCALE GENOMIC DNA]</scope>
    <source>
        <strain evidence="3 4">KMM6491</strain>
    </source>
</reference>
<dbReference type="PANTHER" id="PTHR33446:SF2">
    <property type="entry name" value="PROTEIN TONB"/>
    <property type="match status" value="1"/>
</dbReference>
<evidence type="ECO:0000313" key="4">
    <source>
        <dbReference type="Proteomes" id="UP000805085"/>
    </source>
</evidence>
<protein>
    <submittedName>
        <fullName evidence="3">Energy transducer TonB</fullName>
    </submittedName>
</protein>